<dbReference type="GO" id="GO:0003677">
    <property type="term" value="F:DNA binding"/>
    <property type="evidence" value="ECO:0007669"/>
    <property type="project" value="UniProtKB-KW"/>
</dbReference>
<dbReference type="InterPro" id="IPR013325">
    <property type="entry name" value="RNA_pol_sigma_r2"/>
</dbReference>
<dbReference type="InterPro" id="IPR036388">
    <property type="entry name" value="WH-like_DNA-bd_sf"/>
</dbReference>
<dbReference type="InterPro" id="IPR007630">
    <property type="entry name" value="RNA_pol_sigma70_r4"/>
</dbReference>
<gene>
    <name evidence="8" type="ORF">EUTSA_v10013654mg</name>
</gene>
<dbReference type="GO" id="GO:0016987">
    <property type="term" value="F:sigma factor activity"/>
    <property type="evidence" value="ECO:0007669"/>
    <property type="project" value="UniProtKB-KW"/>
</dbReference>
<dbReference type="PANTHER" id="PTHR30603:SF47">
    <property type="entry name" value="RNA POLYMERASE SIGMA FACTOR SIGD, CHLOROPLASTIC"/>
    <property type="match status" value="1"/>
</dbReference>
<dbReference type="InterPro" id="IPR007624">
    <property type="entry name" value="RNA_pol_sigma70_r3"/>
</dbReference>
<dbReference type="EMBL" id="KI517464">
    <property type="protein sequence ID" value="ESQ41324.1"/>
    <property type="molecule type" value="Genomic_DNA"/>
</dbReference>
<dbReference type="Pfam" id="PF04545">
    <property type="entry name" value="Sigma70_r4"/>
    <property type="match status" value="1"/>
</dbReference>
<name>V4LC86_EUTSA</name>
<dbReference type="eggNOG" id="ENOG502QPRS">
    <property type="taxonomic scope" value="Eukaryota"/>
</dbReference>
<dbReference type="PROSITE" id="PS00715">
    <property type="entry name" value="SIGMA70_1"/>
    <property type="match status" value="1"/>
</dbReference>
<keyword evidence="4" id="KW-0238">DNA-binding</keyword>
<dbReference type="PANTHER" id="PTHR30603">
    <property type="entry name" value="RNA POLYMERASE SIGMA FACTOR RPO"/>
    <property type="match status" value="1"/>
</dbReference>
<dbReference type="Pfam" id="PF04542">
    <property type="entry name" value="Sigma70_r2"/>
    <property type="match status" value="1"/>
</dbReference>
<dbReference type="NCBIfam" id="TIGR02937">
    <property type="entry name" value="sigma70-ECF"/>
    <property type="match status" value="1"/>
</dbReference>
<accession>V4LC86</accession>
<sequence length="421" mass="47234">MARIPTTATATMCPSPPIPTISPLLRTTHQCQPSSSSTSPSSIKLGAALVSGEATVDRAAESSVMIKPEKWAFQLEKRRKRRRRRRVGFERLEPEEDENVGPEVEAEAEAEAISVPVAASRSGFLSRLEEVQLCLYLKEGAKLENVGTSVEENEIVSVLLSSGKGKKKRSANEILCRRREAREKITRCYRRLVVSIATGYQGKGLNLQDLIQEGSIGLLRGAERFDPERGYKLSTYVYWWIKQAILRAIAHKSRLVKLPGSMWELTAKVAEASNVLTRKLKRIPSCEEIAEHLNIHVSAVRLAVERGRSPVSLDRVASLNGRMTLQEIVRGPDETRPEEMVKREHMKHEIEQLLGSLTARESRVLGLYFGLNGETPMSFEEIGKSLKLSRERVRQINGIALTKLRNVHNVNDLRLYYSSSE</sequence>
<dbReference type="Gramene" id="ESQ41324">
    <property type="protein sequence ID" value="ESQ41324"/>
    <property type="gene ID" value="EUTSA_v10013654mg"/>
</dbReference>
<evidence type="ECO:0000256" key="5">
    <source>
        <dbReference type="ARBA" id="ARBA00023163"/>
    </source>
</evidence>
<dbReference type="STRING" id="72664.V4LC86"/>
<dbReference type="PRINTS" id="PR00046">
    <property type="entry name" value="SIGMA70FCT"/>
</dbReference>
<keyword evidence="9" id="KW-1185">Reference proteome</keyword>
<protein>
    <recommendedName>
        <fullName evidence="7">RNA polymerase sigma-70 domain-containing protein</fullName>
    </recommendedName>
</protein>
<evidence type="ECO:0000256" key="4">
    <source>
        <dbReference type="ARBA" id="ARBA00023125"/>
    </source>
</evidence>
<evidence type="ECO:0000256" key="3">
    <source>
        <dbReference type="ARBA" id="ARBA00023082"/>
    </source>
</evidence>
<dbReference type="GO" id="GO:0071482">
    <property type="term" value="P:cellular response to light stimulus"/>
    <property type="evidence" value="ECO:0007669"/>
    <property type="project" value="EnsemblPlants"/>
</dbReference>
<keyword evidence="3" id="KW-0731">Sigma factor</keyword>
<dbReference type="SUPFAM" id="SSF88946">
    <property type="entry name" value="Sigma2 domain of RNA polymerase sigma factors"/>
    <property type="match status" value="1"/>
</dbReference>
<dbReference type="AlphaFoldDB" id="V4LC86"/>
<dbReference type="InterPro" id="IPR007627">
    <property type="entry name" value="RNA_pol_sigma70_r2"/>
</dbReference>
<dbReference type="Gene3D" id="1.10.10.10">
    <property type="entry name" value="Winged helix-like DNA-binding domain superfamily/Winged helix DNA-binding domain"/>
    <property type="match status" value="2"/>
</dbReference>
<dbReference type="GO" id="GO:0006352">
    <property type="term" value="P:DNA-templated transcription initiation"/>
    <property type="evidence" value="ECO:0007669"/>
    <property type="project" value="InterPro"/>
</dbReference>
<dbReference type="InterPro" id="IPR050239">
    <property type="entry name" value="Sigma-70_RNA_pol_init_factors"/>
</dbReference>
<evidence type="ECO:0000313" key="8">
    <source>
        <dbReference type="EMBL" id="ESQ41324.1"/>
    </source>
</evidence>
<dbReference type="SUPFAM" id="SSF88659">
    <property type="entry name" value="Sigma3 and sigma4 domains of RNA polymerase sigma factors"/>
    <property type="match status" value="2"/>
</dbReference>
<dbReference type="Gene3D" id="1.10.601.10">
    <property type="entry name" value="RNA Polymerase Primary Sigma Factor"/>
    <property type="match status" value="1"/>
</dbReference>
<evidence type="ECO:0000256" key="2">
    <source>
        <dbReference type="ARBA" id="ARBA00023015"/>
    </source>
</evidence>
<evidence type="ECO:0000256" key="1">
    <source>
        <dbReference type="ARBA" id="ARBA00007788"/>
    </source>
</evidence>
<reference evidence="8 9" key="1">
    <citation type="journal article" date="2013" name="Front. Plant Sci.">
        <title>The Reference Genome of the Halophytic Plant Eutrema salsugineum.</title>
        <authorList>
            <person name="Yang R."/>
            <person name="Jarvis D.E."/>
            <person name="Chen H."/>
            <person name="Beilstein M.A."/>
            <person name="Grimwood J."/>
            <person name="Jenkins J."/>
            <person name="Shu S."/>
            <person name="Prochnik S."/>
            <person name="Xin M."/>
            <person name="Ma C."/>
            <person name="Schmutz J."/>
            <person name="Wing R.A."/>
            <person name="Mitchell-Olds T."/>
            <person name="Schumaker K.S."/>
            <person name="Wang X."/>
        </authorList>
    </citation>
    <scope>NUCLEOTIDE SEQUENCE [LARGE SCALE GENOMIC DNA]</scope>
</reference>
<evidence type="ECO:0000259" key="7">
    <source>
        <dbReference type="PROSITE" id="PS00715"/>
    </source>
</evidence>
<keyword evidence="5" id="KW-0804">Transcription</keyword>
<dbReference type="OMA" id="AFFKEMA"/>
<dbReference type="Pfam" id="PF04539">
    <property type="entry name" value="Sigma70_r3"/>
    <property type="match status" value="1"/>
</dbReference>
<organism evidence="8 9">
    <name type="scientific">Eutrema salsugineum</name>
    <name type="common">Saltwater cress</name>
    <name type="synonym">Sisymbrium salsugineum</name>
    <dbReference type="NCBI Taxonomy" id="72664"/>
    <lineage>
        <taxon>Eukaryota</taxon>
        <taxon>Viridiplantae</taxon>
        <taxon>Streptophyta</taxon>
        <taxon>Embryophyta</taxon>
        <taxon>Tracheophyta</taxon>
        <taxon>Spermatophyta</taxon>
        <taxon>Magnoliopsida</taxon>
        <taxon>eudicotyledons</taxon>
        <taxon>Gunneridae</taxon>
        <taxon>Pentapetalae</taxon>
        <taxon>rosids</taxon>
        <taxon>malvids</taxon>
        <taxon>Brassicales</taxon>
        <taxon>Brassicaceae</taxon>
        <taxon>Eutremeae</taxon>
        <taxon>Eutrema</taxon>
    </lineage>
</organism>
<keyword evidence="2" id="KW-0805">Transcription regulation</keyword>
<evidence type="ECO:0000256" key="6">
    <source>
        <dbReference type="SAM" id="MobiDB-lite"/>
    </source>
</evidence>
<dbReference type="InterPro" id="IPR000943">
    <property type="entry name" value="RNA_pol_sigma70"/>
</dbReference>
<feature type="region of interest" description="Disordered" evidence="6">
    <location>
        <begin position="1"/>
        <end position="21"/>
    </location>
</feature>
<dbReference type="OrthoDB" id="206108at2759"/>
<dbReference type="InterPro" id="IPR014284">
    <property type="entry name" value="RNA_pol_sigma-70_dom"/>
</dbReference>
<feature type="domain" description="RNA polymerase sigma-70" evidence="7">
    <location>
        <begin position="209"/>
        <end position="222"/>
    </location>
</feature>
<dbReference type="Proteomes" id="UP000030689">
    <property type="component" value="Unassembled WGS sequence"/>
</dbReference>
<comment type="similarity">
    <text evidence="1">Belongs to the sigma-70 factor family.</text>
</comment>
<dbReference type="InterPro" id="IPR013324">
    <property type="entry name" value="RNA_pol_sigma_r3/r4-like"/>
</dbReference>
<dbReference type="KEGG" id="eus:EUTSA_v10013654mg"/>
<feature type="compositionally biased region" description="Polar residues" evidence="6">
    <location>
        <begin position="1"/>
        <end position="12"/>
    </location>
</feature>
<proteinExistence type="inferred from homology"/>
<evidence type="ECO:0000313" key="9">
    <source>
        <dbReference type="Proteomes" id="UP000030689"/>
    </source>
</evidence>